<evidence type="ECO:0000256" key="6">
    <source>
        <dbReference type="ARBA" id="ARBA00023242"/>
    </source>
</evidence>
<feature type="compositionally biased region" description="Pro residues" evidence="8">
    <location>
        <begin position="1047"/>
        <end position="1059"/>
    </location>
</feature>
<dbReference type="Pfam" id="PF00505">
    <property type="entry name" value="HMG_box"/>
    <property type="match status" value="1"/>
</dbReference>
<evidence type="ECO:0000259" key="9">
    <source>
        <dbReference type="PROSITE" id="PS50118"/>
    </source>
</evidence>
<keyword evidence="3" id="KW-0805">Transcription regulation</keyword>
<feature type="DNA-binding region" description="HMG box" evidence="7">
    <location>
        <begin position="1111"/>
        <end position="1179"/>
    </location>
</feature>
<keyword evidence="6 7" id="KW-0539">Nucleus</keyword>
<gene>
    <name evidence="10" type="ORF">CINCED_3A006117</name>
</gene>
<dbReference type="InterPro" id="IPR058606">
    <property type="entry name" value="HTH_Cic_C"/>
</dbReference>
<dbReference type="SMART" id="SM00398">
    <property type="entry name" value="HMG"/>
    <property type="match status" value="1"/>
</dbReference>
<feature type="compositionally biased region" description="Acidic residues" evidence="8">
    <location>
        <begin position="1061"/>
        <end position="1076"/>
    </location>
</feature>
<evidence type="ECO:0000256" key="8">
    <source>
        <dbReference type="SAM" id="MobiDB-lite"/>
    </source>
</evidence>
<dbReference type="InterPro" id="IPR036910">
    <property type="entry name" value="HMG_box_dom_sf"/>
</dbReference>
<feature type="region of interest" description="Disordered" evidence="8">
    <location>
        <begin position="1183"/>
        <end position="1204"/>
    </location>
</feature>
<dbReference type="PROSITE" id="PS50118">
    <property type="entry name" value="HMG_BOX_2"/>
    <property type="match status" value="1"/>
</dbReference>
<proteinExistence type="predicted"/>
<feature type="compositionally biased region" description="Polar residues" evidence="8">
    <location>
        <begin position="1802"/>
        <end position="1813"/>
    </location>
</feature>
<dbReference type="InterPro" id="IPR052412">
    <property type="entry name" value="CC-Dev_Transcription_Reg"/>
</dbReference>
<name>A0A5E4MK77_9HEMI</name>
<evidence type="ECO:0000313" key="10">
    <source>
        <dbReference type="EMBL" id="VVC31796.1"/>
    </source>
</evidence>
<dbReference type="OrthoDB" id="10051111at2759"/>
<dbReference type="GO" id="GO:0000977">
    <property type="term" value="F:RNA polymerase II transcription regulatory region sequence-specific DNA binding"/>
    <property type="evidence" value="ECO:0007669"/>
    <property type="project" value="TreeGrafter"/>
</dbReference>
<feature type="compositionally biased region" description="Polar residues" evidence="8">
    <location>
        <begin position="1879"/>
        <end position="1888"/>
    </location>
</feature>
<dbReference type="InterPro" id="IPR058607">
    <property type="entry name" value="HMG-box_Cic-like"/>
</dbReference>
<dbReference type="SUPFAM" id="SSF47095">
    <property type="entry name" value="HMG-box"/>
    <property type="match status" value="1"/>
</dbReference>
<keyword evidence="4 7" id="KW-0238">DNA-binding</keyword>
<keyword evidence="2" id="KW-0597">Phosphoprotein</keyword>
<feature type="domain" description="HMG box" evidence="9">
    <location>
        <begin position="1111"/>
        <end position="1179"/>
    </location>
</feature>
<dbReference type="InterPro" id="IPR009071">
    <property type="entry name" value="HMG_box_dom"/>
</dbReference>
<dbReference type="PANTHER" id="PTHR13059:SF13">
    <property type="entry name" value="PROTEIN CAPICUA HOMOLOG"/>
    <property type="match status" value="1"/>
</dbReference>
<feature type="region of interest" description="Disordered" evidence="8">
    <location>
        <begin position="1879"/>
        <end position="1905"/>
    </location>
</feature>
<sequence>MQGRRRAIRPGVFGNTENKISRQKSSVKHRTTFGGGCPYAEIPARRLGGQCLCCDVRSVRHGCTILRDGGGGCLYVTTTHARRLCVRGRVSETDRLSPTDRSILRAPLALCPRLAHAAVVPINCETTACPAHRPVIGVTTAIGRRRYTCCLIVSARYVIVTRRRRRLLLPNNSREPCRWRPRPPLLLLSPPLLVHLQLSTSRRTYRSTAVLELRCGVQSGFREMRNCGQTYTEINPLMNPHDTMDLVNCRSNITVNVNNNNDQTSVKKLPKKRKFDLSQLEESDPVSDPQPPVQKQCNTSCVASVVVVPPQSIAVDYSRLDGFDRPSYADVPVIVEDRSKQKQDVAYTNGHDEPSRLDVDLQEWTDHRVLAKRDTVYLPGLIRQATSSGDVWIEFDYSDEDQRFVLFKDVLSASKYDVISDASPSLSQVSIGARVCVRIAGSQSDHLVSRVFIEGVVQKIITNPVRFVVNVVSGNKEEYVVKRADLRLLLPPWWDELEHGIPNGHIPLIREPTPPITNEPANYYESAVTSPLQPLNNQHYDDDFCESDDDLRREDILFMSDADAGKLSGSSKRSSMQSRGSTCSILDHGSTTPRSTPATPRSQITSPHKYKKGDIVTTPSGIRKKFNGKQWRRLCSKEGCSKESQRRGYCSRHLSLKGSSLRSCASSSTSFTRGNRSTIDGDETSRESQTSPSYSDRRLAGRFDPDETEAANMLVSLGSSRSGTPLNSSPFPLVNISTQSPLTIGSRQNVFLPIILPVNQNYSSTTPTGNGLATPPTLNNNSNNQYRSQQLVKPELLRPKTHHSLHESMPTSSQTSVIRISPHTIQPKSTIAINSPAQVCWRGISSPQQQSKHTNQWQVERHPSVVVSSHQQHGHILETALTSVEINGVDAYNRICENNEGFNRDNNNIVIQESVIKKEPAATNVPFSQQLGYNAGYHQRVQNIPTSITTPSVVTKHNYNTHQNEYQDYQNKNSVHQQVIVHPTELLPVLPVVDERKEDPPEPNSMLQNHENVNLTVYSWDTLLPILNSEEVVQPNIIVPKSLTPPLSAPPIFTPPPAESPDGDDDDVFEPCDTDDTNANTAAGKRRTQSLSALQNAKEPQSPLTKTKDRIRRPMNAFMIFSKRHRALVHQRHPNQDNRTVSKILGEWWYALEPDQKQKYHELANEVKDAHFKTYPTWKWCSKDRRKSSGSGRSKLGSTDEHTLLDHDPMVEVTIEMSDEQKVQEKKDTDVEIKNDSEDEQMVVAESSEIDLKCKEKVTDSDTESHSDAEPLLENKTFPQQRFSPVKTSSSIEVTCRPKPIKARLLSTDSSDSKYQSKTVNSREPTTPSLYPYHSPINPVGVSPFQPTGGAFKLMPASPKIKNPPDQFPQQQTSESTWTSGSETWNKTKLINTNNWAASTAEWNNNKPLTTTTVNSKIVVTPLSQNNIFHYTPSPNKDAEQKPACSVRQVIGGRPVLIQTPSKQSTGYQQQSNFNNQAAKLTLAFLNSGDAATSLVTNLLVTKGNDNGNSSTKNNETTTVHYMIPSRLPNIYLPQQSYTNTPSNQPQSIKCTQASTVIVSTHNNPLVINTNDSVHTTNNNKIAGKRDPDIVIRADNDENLMSFEKSHNDSKQNSSPIIFDFKDDNAKDEITRNEIEEKPFILAPTPAQLGKAPLQRRQSMVSTSQDSLSNSLLDKDSEIIDDVADDVPISPSAKRSFFKKNIEDGMDRVLEQVNFERKFSSLPQFKPDECNSPSAISVPSSPHVFNAQTFRKKQLPDCHTQVETPKSSGKLVGNTFFGPDFNPEAYRGVLEQEDTVAASPRTPKTPSGRNDSSAAEKGHRKMLEQRRQLVMTLFQEQGMFPSTQATSIFQGNHSDIFPNKSSLQLKIREVRQKLMAHNTLTPSSASALNSPNESSTSNTPSKNLRFHKELLY</sequence>
<feature type="region of interest" description="Disordered" evidence="8">
    <location>
        <begin position="565"/>
        <end position="622"/>
    </location>
</feature>
<evidence type="ECO:0000256" key="1">
    <source>
        <dbReference type="ARBA" id="ARBA00022491"/>
    </source>
</evidence>
<keyword evidence="11" id="KW-1185">Reference proteome</keyword>
<feature type="compositionally biased region" description="Basic and acidic residues" evidence="8">
    <location>
        <begin position="1256"/>
        <end position="1269"/>
    </location>
</feature>
<keyword evidence="1" id="KW-0678">Repressor</keyword>
<feature type="compositionally biased region" description="Low complexity" evidence="8">
    <location>
        <begin position="568"/>
        <end position="581"/>
    </location>
</feature>
<feature type="compositionally biased region" description="Low complexity" evidence="8">
    <location>
        <begin position="590"/>
        <end position="602"/>
    </location>
</feature>
<feature type="compositionally biased region" description="Polar residues" evidence="8">
    <location>
        <begin position="1089"/>
        <end position="1105"/>
    </location>
</feature>
<feature type="compositionally biased region" description="Polar residues" evidence="8">
    <location>
        <begin position="1307"/>
        <end position="1329"/>
    </location>
</feature>
<dbReference type="Gene3D" id="1.10.30.10">
    <property type="entry name" value="High mobility group box domain"/>
    <property type="match status" value="1"/>
</dbReference>
<feature type="region of interest" description="Disordered" evidence="8">
    <location>
        <begin position="1043"/>
        <end position="1110"/>
    </location>
</feature>
<evidence type="ECO:0000256" key="3">
    <source>
        <dbReference type="ARBA" id="ARBA00023015"/>
    </source>
</evidence>
<accession>A0A5E4MK77</accession>
<organism evidence="10 11">
    <name type="scientific">Cinara cedri</name>
    <dbReference type="NCBI Taxonomy" id="506608"/>
    <lineage>
        <taxon>Eukaryota</taxon>
        <taxon>Metazoa</taxon>
        <taxon>Ecdysozoa</taxon>
        <taxon>Arthropoda</taxon>
        <taxon>Hexapoda</taxon>
        <taxon>Insecta</taxon>
        <taxon>Pterygota</taxon>
        <taxon>Neoptera</taxon>
        <taxon>Paraneoptera</taxon>
        <taxon>Hemiptera</taxon>
        <taxon>Sternorrhyncha</taxon>
        <taxon>Aphidomorpha</taxon>
        <taxon>Aphidoidea</taxon>
        <taxon>Aphididae</taxon>
        <taxon>Lachninae</taxon>
        <taxon>Cinara</taxon>
    </lineage>
</organism>
<dbReference type="Pfam" id="PF25981">
    <property type="entry name" value="HTH_Cic_C"/>
    <property type="match status" value="1"/>
</dbReference>
<protein>
    <recommendedName>
        <fullName evidence="9">HMG box domain-containing protein</fullName>
    </recommendedName>
</protein>
<dbReference type="Pfam" id="PF16090">
    <property type="entry name" value="DUF4819"/>
    <property type="match status" value="1"/>
</dbReference>
<dbReference type="Proteomes" id="UP000325440">
    <property type="component" value="Unassembled WGS sequence"/>
</dbReference>
<feature type="region of interest" description="Disordered" evidence="8">
    <location>
        <begin position="1256"/>
        <end position="1291"/>
    </location>
</feature>
<evidence type="ECO:0000256" key="5">
    <source>
        <dbReference type="ARBA" id="ARBA00023163"/>
    </source>
</evidence>
<feature type="compositionally biased region" description="Low complexity" evidence="8">
    <location>
        <begin position="1889"/>
        <end position="1903"/>
    </location>
</feature>
<reference evidence="10 11" key="1">
    <citation type="submission" date="2019-08" db="EMBL/GenBank/DDBJ databases">
        <authorList>
            <person name="Alioto T."/>
            <person name="Alioto T."/>
            <person name="Gomez Garrido J."/>
        </authorList>
    </citation>
    <scope>NUCLEOTIDE SEQUENCE [LARGE SCALE GENOMIC DNA]</scope>
</reference>
<dbReference type="GO" id="GO:0000981">
    <property type="term" value="F:DNA-binding transcription factor activity, RNA polymerase II-specific"/>
    <property type="evidence" value="ECO:0007669"/>
    <property type="project" value="TreeGrafter"/>
</dbReference>
<dbReference type="FunFam" id="1.10.30.10:FF:000010">
    <property type="entry name" value="Capicua transcriptional repressor b"/>
    <property type="match status" value="1"/>
</dbReference>
<feature type="region of interest" description="Disordered" evidence="8">
    <location>
        <begin position="662"/>
        <end position="702"/>
    </location>
</feature>
<feature type="region of interest" description="Disordered" evidence="8">
    <location>
        <begin position="1793"/>
        <end position="1821"/>
    </location>
</feature>
<evidence type="ECO:0000256" key="7">
    <source>
        <dbReference type="PROSITE-ProRule" id="PRU00267"/>
    </source>
</evidence>
<feature type="region of interest" description="Disordered" evidence="8">
    <location>
        <begin position="1304"/>
        <end position="1331"/>
    </location>
</feature>
<evidence type="ECO:0000256" key="2">
    <source>
        <dbReference type="ARBA" id="ARBA00022553"/>
    </source>
</evidence>
<dbReference type="InterPro" id="IPR032147">
    <property type="entry name" value="Cic_dom"/>
</dbReference>
<dbReference type="EMBL" id="CABPRJ010000951">
    <property type="protein sequence ID" value="VVC31796.1"/>
    <property type="molecule type" value="Genomic_DNA"/>
</dbReference>
<dbReference type="GO" id="GO:0005634">
    <property type="term" value="C:nucleus"/>
    <property type="evidence" value="ECO:0007669"/>
    <property type="project" value="UniProtKB-UniRule"/>
</dbReference>
<keyword evidence="5" id="KW-0804">Transcription</keyword>
<dbReference type="PANTHER" id="PTHR13059">
    <property type="entry name" value="HMG-BOX TRANSCRIPTION FACTOR BBX"/>
    <property type="match status" value="1"/>
</dbReference>
<dbReference type="CDD" id="cd21990">
    <property type="entry name" value="HMG-box_CIC-like"/>
    <property type="match status" value="1"/>
</dbReference>
<evidence type="ECO:0000313" key="11">
    <source>
        <dbReference type="Proteomes" id="UP000325440"/>
    </source>
</evidence>
<evidence type="ECO:0000256" key="4">
    <source>
        <dbReference type="ARBA" id="ARBA00023125"/>
    </source>
</evidence>
<feature type="compositionally biased region" description="Polar residues" evidence="8">
    <location>
        <begin position="1277"/>
        <end position="1291"/>
    </location>
</feature>